<dbReference type="InterPro" id="IPR010982">
    <property type="entry name" value="Lambda_DNA-bd_dom_sf"/>
</dbReference>
<organism evidence="3 4">
    <name type="scientific">Zunongwangia endophytica</name>
    <dbReference type="NCBI Taxonomy" id="1808945"/>
    <lineage>
        <taxon>Bacteria</taxon>
        <taxon>Pseudomonadati</taxon>
        <taxon>Bacteroidota</taxon>
        <taxon>Flavobacteriia</taxon>
        <taxon>Flavobacteriales</taxon>
        <taxon>Flavobacteriaceae</taxon>
        <taxon>Zunongwangia</taxon>
    </lineage>
</organism>
<dbReference type="SMART" id="SM00530">
    <property type="entry name" value="HTH_XRE"/>
    <property type="match status" value="1"/>
</dbReference>
<evidence type="ECO:0000313" key="4">
    <source>
        <dbReference type="Proteomes" id="UP001595793"/>
    </source>
</evidence>
<dbReference type="Pfam" id="PF01381">
    <property type="entry name" value="HTH_3"/>
    <property type="match status" value="1"/>
</dbReference>
<proteinExistence type="predicted"/>
<evidence type="ECO:0000256" key="1">
    <source>
        <dbReference type="ARBA" id="ARBA00023125"/>
    </source>
</evidence>
<evidence type="ECO:0000259" key="2">
    <source>
        <dbReference type="PROSITE" id="PS50943"/>
    </source>
</evidence>
<dbReference type="Gene3D" id="1.10.260.40">
    <property type="entry name" value="lambda repressor-like DNA-binding domains"/>
    <property type="match status" value="1"/>
</dbReference>
<accession>A0ABV8H4W4</accession>
<dbReference type="CDD" id="cd00093">
    <property type="entry name" value="HTH_XRE"/>
    <property type="match status" value="1"/>
</dbReference>
<protein>
    <submittedName>
        <fullName evidence="3">Helix-turn-helix domain-containing protein</fullName>
    </submittedName>
</protein>
<name>A0ABV8H4W4_9FLAO</name>
<dbReference type="PANTHER" id="PTHR46558:SF4">
    <property type="entry name" value="DNA-BIDING PHAGE PROTEIN"/>
    <property type="match status" value="1"/>
</dbReference>
<comment type="caution">
    <text evidence="3">The sequence shown here is derived from an EMBL/GenBank/DDBJ whole genome shotgun (WGS) entry which is preliminary data.</text>
</comment>
<feature type="domain" description="HTH cro/C1-type" evidence="2">
    <location>
        <begin position="9"/>
        <end position="64"/>
    </location>
</feature>
<dbReference type="PROSITE" id="PS50943">
    <property type="entry name" value="HTH_CROC1"/>
    <property type="match status" value="1"/>
</dbReference>
<dbReference type="EMBL" id="JBHSAS010000006">
    <property type="protein sequence ID" value="MFC4027185.1"/>
    <property type="molecule type" value="Genomic_DNA"/>
</dbReference>
<sequence length="113" mass="13326">MKEIIARNFKLLRNKLGITQIEMAEYLDLSSREVISYYENGDRDIPLDILEKCCNLFGVELIELFEENEAKVKTNIHFAFRADDLEKEDLKSIADFKEIMKNYGRMKQLMNRG</sequence>
<dbReference type="PANTHER" id="PTHR46558">
    <property type="entry name" value="TRACRIPTIONAL REGULATORY PROTEIN-RELATED-RELATED"/>
    <property type="match status" value="1"/>
</dbReference>
<keyword evidence="4" id="KW-1185">Reference proteome</keyword>
<dbReference type="RefSeq" id="WP_290234771.1">
    <property type="nucleotide sequence ID" value="NZ_JAUFPZ010000002.1"/>
</dbReference>
<keyword evidence="1" id="KW-0238">DNA-binding</keyword>
<gene>
    <name evidence="3" type="ORF">ACFOS1_07200</name>
</gene>
<dbReference type="SUPFAM" id="SSF47413">
    <property type="entry name" value="lambda repressor-like DNA-binding domains"/>
    <property type="match status" value="1"/>
</dbReference>
<dbReference type="InterPro" id="IPR001387">
    <property type="entry name" value="Cro/C1-type_HTH"/>
</dbReference>
<dbReference type="Proteomes" id="UP001595793">
    <property type="component" value="Unassembled WGS sequence"/>
</dbReference>
<evidence type="ECO:0000313" key="3">
    <source>
        <dbReference type="EMBL" id="MFC4027185.1"/>
    </source>
</evidence>
<reference evidence="4" key="1">
    <citation type="journal article" date="2019" name="Int. J. Syst. Evol. Microbiol.">
        <title>The Global Catalogue of Microorganisms (GCM) 10K type strain sequencing project: providing services to taxonomists for standard genome sequencing and annotation.</title>
        <authorList>
            <consortium name="The Broad Institute Genomics Platform"/>
            <consortium name="The Broad Institute Genome Sequencing Center for Infectious Disease"/>
            <person name="Wu L."/>
            <person name="Ma J."/>
        </authorList>
    </citation>
    <scope>NUCLEOTIDE SEQUENCE [LARGE SCALE GENOMIC DNA]</scope>
    <source>
        <strain evidence="4">CECT 9128</strain>
    </source>
</reference>